<dbReference type="GO" id="GO:0005829">
    <property type="term" value="C:cytosol"/>
    <property type="evidence" value="ECO:0007669"/>
    <property type="project" value="TreeGrafter"/>
</dbReference>
<reference evidence="6" key="1">
    <citation type="journal article" date="2014" name="Int. J. Syst. Evol. Microbiol.">
        <title>Complete genome sequence of Corynebacterium casei LMG S-19264T (=DSM 44701T), isolated from a smear-ripened cheese.</title>
        <authorList>
            <consortium name="US DOE Joint Genome Institute (JGI-PGF)"/>
            <person name="Walter F."/>
            <person name="Albersmeier A."/>
            <person name="Kalinowski J."/>
            <person name="Ruckert C."/>
        </authorList>
    </citation>
    <scope>NUCLEOTIDE SEQUENCE</scope>
    <source>
        <strain evidence="6">KCTC 32501</strain>
    </source>
</reference>
<dbReference type="InterPro" id="IPR028998">
    <property type="entry name" value="RimP_C"/>
</dbReference>
<dbReference type="HAMAP" id="MF_01077">
    <property type="entry name" value="RimP"/>
    <property type="match status" value="1"/>
</dbReference>
<reference evidence="6" key="2">
    <citation type="submission" date="2020-09" db="EMBL/GenBank/DDBJ databases">
        <authorList>
            <person name="Sun Q."/>
            <person name="Kim S."/>
        </authorList>
    </citation>
    <scope>NUCLEOTIDE SEQUENCE</scope>
    <source>
        <strain evidence="6">KCTC 32501</strain>
    </source>
</reference>
<comment type="similarity">
    <text evidence="3">Belongs to the RimP family.</text>
</comment>
<proteinExistence type="inferred from homology"/>
<comment type="caution">
    <text evidence="6">The sequence shown here is derived from an EMBL/GenBank/DDBJ whole genome shotgun (WGS) entry which is preliminary data.</text>
</comment>
<dbReference type="CDD" id="cd01734">
    <property type="entry name" value="YlxS_C"/>
    <property type="match status" value="1"/>
</dbReference>
<evidence type="ECO:0000259" key="4">
    <source>
        <dbReference type="Pfam" id="PF02576"/>
    </source>
</evidence>
<dbReference type="GO" id="GO:0000028">
    <property type="term" value="P:ribosomal small subunit assembly"/>
    <property type="evidence" value="ECO:0007669"/>
    <property type="project" value="TreeGrafter"/>
</dbReference>
<comment type="subcellular location">
    <subcellularLocation>
        <location evidence="3">Cytoplasm</location>
    </subcellularLocation>
</comment>
<keyword evidence="7" id="KW-1185">Reference proteome</keyword>
<accession>A0A8J3FZZ6</accession>
<keyword evidence="2 3" id="KW-0690">Ribosome biogenesis</keyword>
<evidence type="ECO:0000256" key="2">
    <source>
        <dbReference type="ARBA" id="ARBA00022517"/>
    </source>
</evidence>
<dbReference type="AlphaFoldDB" id="A0A8J3FZZ6"/>
<evidence type="ECO:0000259" key="5">
    <source>
        <dbReference type="Pfam" id="PF17384"/>
    </source>
</evidence>
<feature type="domain" description="Ribosome maturation factor RimP C-terminal" evidence="5">
    <location>
        <begin position="90"/>
        <end position="166"/>
    </location>
</feature>
<dbReference type="SUPFAM" id="SSF75420">
    <property type="entry name" value="YhbC-like, N-terminal domain"/>
    <property type="match status" value="1"/>
</dbReference>
<gene>
    <name evidence="3 6" type="primary">rimP</name>
    <name evidence="6" type="ORF">GCM10009007_04960</name>
</gene>
<dbReference type="Pfam" id="PF17384">
    <property type="entry name" value="DUF150_C"/>
    <property type="match status" value="1"/>
</dbReference>
<dbReference type="PANTHER" id="PTHR33867">
    <property type="entry name" value="RIBOSOME MATURATION FACTOR RIMP"/>
    <property type="match status" value="1"/>
</dbReference>
<dbReference type="InterPro" id="IPR036847">
    <property type="entry name" value="RimP_C_sf"/>
</dbReference>
<comment type="function">
    <text evidence="3">Required for maturation of 30S ribosomal subunits.</text>
</comment>
<dbReference type="EMBL" id="BMZG01000002">
    <property type="protein sequence ID" value="GHA67358.1"/>
    <property type="molecule type" value="Genomic_DNA"/>
</dbReference>
<evidence type="ECO:0000256" key="3">
    <source>
        <dbReference type="HAMAP-Rule" id="MF_01077"/>
    </source>
</evidence>
<dbReference type="InterPro" id="IPR003728">
    <property type="entry name" value="Ribosome_maturation_RimP"/>
</dbReference>
<dbReference type="SUPFAM" id="SSF74942">
    <property type="entry name" value="YhbC-like, C-terminal domain"/>
    <property type="match status" value="1"/>
</dbReference>
<dbReference type="Gene3D" id="2.30.30.180">
    <property type="entry name" value="Ribosome maturation factor RimP, C-terminal domain"/>
    <property type="match status" value="1"/>
</dbReference>
<dbReference type="InterPro" id="IPR035956">
    <property type="entry name" value="RimP_N_sf"/>
</dbReference>
<evidence type="ECO:0000313" key="6">
    <source>
        <dbReference type="EMBL" id="GHA67358.1"/>
    </source>
</evidence>
<organism evidence="6 7">
    <name type="scientific">Formosimonas limnophila</name>
    <dbReference type="NCBI Taxonomy" id="1384487"/>
    <lineage>
        <taxon>Bacteria</taxon>
        <taxon>Pseudomonadati</taxon>
        <taxon>Pseudomonadota</taxon>
        <taxon>Betaproteobacteria</taxon>
        <taxon>Burkholderiales</taxon>
        <taxon>Burkholderiaceae</taxon>
        <taxon>Formosimonas</taxon>
    </lineage>
</organism>
<name>A0A8J3FZZ6_9BURK</name>
<dbReference type="GO" id="GO:0006412">
    <property type="term" value="P:translation"/>
    <property type="evidence" value="ECO:0007669"/>
    <property type="project" value="TreeGrafter"/>
</dbReference>
<evidence type="ECO:0000313" key="7">
    <source>
        <dbReference type="Proteomes" id="UP000614287"/>
    </source>
</evidence>
<dbReference type="PANTHER" id="PTHR33867:SF1">
    <property type="entry name" value="RIBOSOME MATURATION FACTOR RIMP"/>
    <property type="match status" value="1"/>
</dbReference>
<feature type="domain" description="Ribosome maturation factor RimP N-terminal" evidence="4">
    <location>
        <begin position="17"/>
        <end position="87"/>
    </location>
</feature>
<dbReference type="Proteomes" id="UP000614287">
    <property type="component" value="Unassembled WGS sequence"/>
</dbReference>
<sequence length="173" mass="19899">MWALFLWLFKNMNLEQLIEQTLDGMGYELVDLERAANGLMRVFIDHKDQVTQIMIDDCEAVSRQLTYLFEVDHIKYERLEVSSPGIDRPLKKLADYQRFAGEMANIKLKLPMDIAGSGRKNFTGRLQEVNESAEAQAQLAILFEHEGEEQILEFGLADVDKARLVPVYNFKGK</sequence>
<keyword evidence="1 3" id="KW-0963">Cytoplasm</keyword>
<dbReference type="InterPro" id="IPR028989">
    <property type="entry name" value="RimP_N"/>
</dbReference>
<dbReference type="NCBIfam" id="NF000929">
    <property type="entry name" value="PRK00092.2-1"/>
    <property type="match status" value="1"/>
</dbReference>
<dbReference type="Gene3D" id="3.30.300.70">
    <property type="entry name" value="RimP-like superfamily, N-terminal"/>
    <property type="match status" value="1"/>
</dbReference>
<protein>
    <recommendedName>
        <fullName evidence="3">Ribosome maturation factor RimP</fullName>
    </recommendedName>
</protein>
<evidence type="ECO:0000256" key="1">
    <source>
        <dbReference type="ARBA" id="ARBA00022490"/>
    </source>
</evidence>
<dbReference type="Pfam" id="PF02576">
    <property type="entry name" value="RimP_N"/>
    <property type="match status" value="1"/>
</dbReference>